<gene>
    <name evidence="2" type="ORF">KC19_8G005300</name>
</gene>
<accession>A0A8T0GVQ0</accession>
<comment type="caution">
    <text evidence="2">The sequence shown here is derived from an EMBL/GenBank/DDBJ whole genome shotgun (WGS) entry which is preliminary data.</text>
</comment>
<feature type="region of interest" description="Disordered" evidence="1">
    <location>
        <begin position="102"/>
        <end position="130"/>
    </location>
</feature>
<organism evidence="2 3">
    <name type="scientific">Ceratodon purpureus</name>
    <name type="common">Fire moss</name>
    <name type="synonym">Dicranum purpureum</name>
    <dbReference type="NCBI Taxonomy" id="3225"/>
    <lineage>
        <taxon>Eukaryota</taxon>
        <taxon>Viridiplantae</taxon>
        <taxon>Streptophyta</taxon>
        <taxon>Embryophyta</taxon>
        <taxon>Bryophyta</taxon>
        <taxon>Bryophytina</taxon>
        <taxon>Bryopsida</taxon>
        <taxon>Dicranidae</taxon>
        <taxon>Pseudoditrichales</taxon>
        <taxon>Ditrichaceae</taxon>
        <taxon>Ceratodon</taxon>
    </lineage>
</organism>
<evidence type="ECO:0000256" key="1">
    <source>
        <dbReference type="SAM" id="MobiDB-lite"/>
    </source>
</evidence>
<keyword evidence="3" id="KW-1185">Reference proteome</keyword>
<evidence type="ECO:0000313" key="2">
    <source>
        <dbReference type="EMBL" id="KAG0563110.1"/>
    </source>
</evidence>
<reference evidence="2" key="1">
    <citation type="submission" date="2020-06" db="EMBL/GenBank/DDBJ databases">
        <title>WGS assembly of Ceratodon purpureus strain R40.</title>
        <authorList>
            <person name="Carey S.B."/>
            <person name="Jenkins J."/>
            <person name="Shu S."/>
            <person name="Lovell J.T."/>
            <person name="Sreedasyam A."/>
            <person name="Maumus F."/>
            <person name="Tiley G.P."/>
            <person name="Fernandez-Pozo N."/>
            <person name="Barry K."/>
            <person name="Chen C."/>
            <person name="Wang M."/>
            <person name="Lipzen A."/>
            <person name="Daum C."/>
            <person name="Saski C.A."/>
            <person name="Payton A.C."/>
            <person name="Mcbreen J.C."/>
            <person name="Conrad R.E."/>
            <person name="Kollar L.M."/>
            <person name="Olsson S."/>
            <person name="Huttunen S."/>
            <person name="Landis J.B."/>
            <person name="Wickett N.J."/>
            <person name="Johnson M.G."/>
            <person name="Rensing S.A."/>
            <person name="Grimwood J."/>
            <person name="Schmutz J."/>
            <person name="Mcdaniel S.F."/>
        </authorList>
    </citation>
    <scope>NUCLEOTIDE SEQUENCE</scope>
    <source>
        <strain evidence="2">R40</strain>
    </source>
</reference>
<name>A0A8T0GVQ0_CERPU</name>
<dbReference type="EMBL" id="CM026429">
    <property type="protein sequence ID" value="KAG0563110.1"/>
    <property type="molecule type" value="Genomic_DNA"/>
</dbReference>
<feature type="compositionally biased region" description="Basic and acidic residues" evidence="1">
    <location>
        <begin position="106"/>
        <end position="119"/>
    </location>
</feature>
<dbReference type="Proteomes" id="UP000822688">
    <property type="component" value="Chromosome 8"/>
</dbReference>
<sequence length="215" mass="24336">MCYALSHIELTHTDLLLLRATRTSRSRGPYIHRRRLPDIPHLNLSSLSLSLTHTPSPPTQRKTTRQGPFESAPQWQLLLEKRSHSAHQHERHRAVHLAFATPSRNPRSDDFHLPPDQKFPETTSPTLNGAAPLYRRSACSARPPRPCKTLQTLDQTFSTIPAPSLNRKPRENFRSARAGSLTPMHNTAAQAPERCVLTQHQIDEQCTSPRGRHTP</sequence>
<dbReference type="AlphaFoldDB" id="A0A8T0GVQ0"/>
<evidence type="ECO:0000313" key="3">
    <source>
        <dbReference type="Proteomes" id="UP000822688"/>
    </source>
</evidence>
<feature type="region of interest" description="Disordered" evidence="1">
    <location>
        <begin position="48"/>
        <end position="70"/>
    </location>
</feature>
<protein>
    <submittedName>
        <fullName evidence="2">Uncharacterized protein</fullName>
    </submittedName>
</protein>
<proteinExistence type="predicted"/>